<dbReference type="AlphaFoldDB" id="A0A2G5VUL1"/>
<dbReference type="EMBL" id="PDUG01000001">
    <property type="protein sequence ID" value="PIC55246.1"/>
    <property type="molecule type" value="Genomic_DNA"/>
</dbReference>
<organism evidence="1 2">
    <name type="scientific">Caenorhabditis nigoni</name>
    <dbReference type="NCBI Taxonomy" id="1611254"/>
    <lineage>
        <taxon>Eukaryota</taxon>
        <taxon>Metazoa</taxon>
        <taxon>Ecdysozoa</taxon>
        <taxon>Nematoda</taxon>
        <taxon>Chromadorea</taxon>
        <taxon>Rhabditida</taxon>
        <taxon>Rhabditina</taxon>
        <taxon>Rhabditomorpha</taxon>
        <taxon>Rhabditoidea</taxon>
        <taxon>Rhabditidae</taxon>
        <taxon>Peloderinae</taxon>
        <taxon>Caenorhabditis</taxon>
    </lineage>
</organism>
<dbReference type="Proteomes" id="UP000230233">
    <property type="component" value="Chromosome I"/>
</dbReference>
<comment type="caution">
    <text evidence="1">The sequence shown here is derived from an EMBL/GenBank/DDBJ whole genome shotgun (WGS) entry which is preliminary data.</text>
</comment>
<keyword evidence="2" id="KW-1185">Reference proteome</keyword>
<gene>
    <name evidence="1" type="primary">Cnig_chr_I.g596</name>
    <name evidence="1" type="ORF">B9Z55_000596</name>
</gene>
<accession>A0A2G5VUL1</accession>
<name>A0A2G5VUL1_9PELO</name>
<reference evidence="2" key="1">
    <citation type="submission" date="2017-10" db="EMBL/GenBank/DDBJ databases">
        <title>Rapid genome shrinkage in a self-fertile nematode reveals novel sperm competition proteins.</title>
        <authorList>
            <person name="Yin D."/>
            <person name="Schwarz E.M."/>
            <person name="Thomas C.G."/>
            <person name="Felde R.L."/>
            <person name="Korf I.F."/>
            <person name="Cutter A.D."/>
            <person name="Schartner C.M."/>
            <person name="Ralston E.J."/>
            <person name="Meyer B.J."/>
            <person name="Haag E.S."/>
        </authorList>
    </citation>
    <scope>NUCLEOTIDE SEQUENCE [LARGE SCALE GENOMIC DNA]</scope>
    <source>
        <strain evidence="2">JU1422</strain>
    </source>
</reference>
<protein>
    <submittedName>
        <fullName evidence="1">Uncharacterized protein</fullName>
    </submittedName>
</protein>
<evidence type="ECO:0000313" key="1">
    <source>
        <dbReference type="EMBL" id="PIC55246.1"/>
    </source>
</evidence>
<proteinExistence type="predicted"/>
<evidence type="ECO:0000313" key="2">
    <source>
        <dbReference type="Proteomes" id="UP000230233"/>
    </source>
</evidence>
<sequence>MEQMARDDEQIPRSEFLALPMMACLSNAYMDPVSKESKTATIDTYENPILLSNPSNLQSFQSNPSNLDMY</sequence>